<protein>
    <submittedName>
        <fullName evidence="1">Uncharacterized protein</fullName>
    </submittedName>
</protein>
<keyword evidence="2" id="KW-1185">Reference proteome</keyword>
<sequence>MPAAHTVSVDSLAPDQYGIDIAVKVVHPIVSIELNDNGNKIHVYEHLVGDLTGCIILKSQQGIFF</sequence>
<reference evidence="1" key="1">
    <citation type="journal article" date="2022" name="IScience">
        <title>Evolution of zygomycete secretomes and the origins of terrestrial fungal ecologies.</title>
        <authorList>
            <person name="Chang Y."/>
            <person name="Wang Y."/>
            <person name="Mondo S."/>
            <person name="Ahrendt S."/>
            <person name="Andreopoulos W."/>
            <person name="Barry K."/>
            <person name="Beard J."/>
            <person name="Benny G.L."/>
            <person name="Blankenship S."/>
            <person name="Bonito G."/>
            <person name="Cuomo C."/>
            <person name="Desiro A."/>
            <person name="Gervers K.A."/>
            <person name="Hundley H."/>
            <person name="Kuo A."/>
            <person name="LaButti K."/>
            <person name="Lang B.F."/>
            <person name="Lipzen A."/>
            <person name="O'Donnell K."/>
            <person name="Pangilinan J."/>
            <person name="Reynolds N."/>
            <person name="Sandor L."/>
            <person name="Smith M.E."/>
            <person name="Tsang A."/>
            <person name="Grigoriev I.V."/>
            <person name="Stajich J.E."/>
            <person name="Spatafora J.W."/>
        </authorList>
    </citation>
    <scope>NUCLEOTIDE SEQUENCE</scope>
    <source>
        <strain evidence="1">RSA 2281</strain>
    </source>
</reference>
<reference evidence="1" key="2">
    <citation type="submission" date="2023-02" db="EMBL/GenBank/DDBJ databases">
        <authorList>
            <consortium name="DOE Joint Genome Institute"/>
            <person name="Mondo S.J."/>
            <person name="Chang Y."/>
            <person name="Wang Y."/>
            <person name="Ahrendt S."/>
            <person name="Andreopoulos W."/>
            <person name="Barry K."/>
            <person name="Beard J."/>
            <person name="Benny G.L."/>
            <person name="Blankenship S."/>
            <person name="Bonito G."/>
            <person name="Cuomo C."/>
            <person name="Desiro A."/>
            <person name="Gervers K.A."/>
            <person name="Hundley H."/>
            <person name="Kuo A."/>
            <person name="LaButti K."/>
            <person name="Lang B.F."/>
            <person name="Lipzen A."/>
            <person name="O'Donnell K."/>
            <person name="Pangilinan J."/>
            <person name="Reynolds N."/>
            <person name="Sandor L."/>
            <person name="Smith M.W."/>
            <person name="Tsang A."/>
            <person name="Grigoriev I.V."/>
            <person name="Stajich J.E."/>
            <person name="Spatafora J.W."/>
        </authorList>
    </citation>
    <scope>NUCLEOTIDE SEQUENCE</scope>
    <source>
        <strain evidence="1">RSA 2281</strain>
    </source>
</reference>
<dbReference type="AlphaFoldDB" id="A0AAD5P780"/>
<gene>
    <name evidence="1" type="ORF">BDA99DRAFT_311398</name>
</gene>
<organism evidence="1 2">
    <name type="scientific">Phascolomyces articulosus</name>
    <dbReference type="NCBI Taxonomy" id="60185"/>
    <lineage>
        <taxon>Eukaryota</taxon>
        <taxon>Fungi</taxon>
        <taxon>Fungi incertae sedis</taxon>
        <taxon>Mucoromycota</taxon>
        <taxon>Mucoromycotina</taxon>
        <taxon>Mucoromycetes</taxon>
        <taxon>Mucorales</taxon>
        <taxon>Lichtheimiaceae</taxon>
        <taxon>Phascolomyces</taxon>
    </lineage>
</organism>
<dbReference type="Proteomes" id="UP001209540">
    <property type="component" value="Unassembled WGS sequence"/>
</dbReference>
<evidence type="ECO:0000313" key="2">
    <source>
        <dbReference type="Proteomes" id="UP001209540"/>
    </source>
</evidence>
<comment type="caution">
    <text evidence="1">The sequence shown here is derived from an EMBL/GenBank/DDBJ whole genome shotgun (WGS) entry which is preliminary data.</text>
</comment>
<accession>A0AAD5P780</accession>
<name>A0AAD5P780_9FUNG</name>
<dbReference type="InterPro" id="IPR012340">
    <property type="entry name" value="NA-bd_OB-fold"/>
</dbReference>
<dbReference type="SUPFAM" id="SSF50249">
    <property type="entry name" value="Nucleic acid-binding proteins"/>
    <property type="match status" value="1"/>
</dbReference>
<evidence type="ECO:0000313" key="1">
    <source>
        <dbReference type="EMBL" id="KAI9244192.1"/>
    </source>
</evidence>
<proteinExistence type="predicted"/>
<dbReference type="EMBL" id="JAIXMP010000062">
    <property type="protein sequence ID" value="KAI9244192.1"/>
    <property type="molecule type" value="Genomic_DNA"/>
</dbReference>